<organism evidence="2 3">
    <name type="scientific">Bombyx mandarina</name>
    <name type="common">Wild silk moth</name>
    <name type="synonym">Wild silkworm</name>
    <dbReference type="NCBI Taxonomy" id="7092"/>
    <lineage>
        <taxon>Eukaryota</taxon>
        <taxon>Metazoa</taxon>
        <taxon>Ecdysozoa</taxon>
        <taxon>Arthropoda</taxon>
        <taxon>Hexapoda</taxon>
        <taxon>Insecta</taxon>
        <taxon>Pterygota</taxon>
        <taxon>Neoptera</taxon>
        <taxon>Endopterygota</taxon>
        <taxon>Lepidoptera</taxon>
        <taxon>Glossata</taxon>
        <taxon>Ditrysia</taxon>
        <taxon>Bombycoidea</taxon>
        <taxon>Bombycidae</taxon>
        <taxon>Bombycinae</taxon>
        <taxon>Bombyx</taxon>
    </lineage>
</organism>
<keyword evidence="1" id="KW-1133">Transmembrane helix</keyword>
<reference evidence="3" key="1">
    <citation type="submission" date="2025-08" db="UniProtKB">
        <authorList>
            <consortium name="RefSeq"/>
        </authorList>
    </citation>
    <scope>IDENTIFICATION</scope>
    <source>
        <tissue evidence="3">Silk gland</tissue>
    </source>
</reference>
<evidence type="ECO:0000313" key="3">
    <source>
        <dbReference type="RefSeq" id="XP_028029798.1"/>
    </source>
</evidence>
<feature type="transmembrane region" description="Helical" evidence="1">
    <location>
        <begin position="149"/>
        <end position="177"/>
    </location>
</feature>
<gene>
    <name evidence="3" type="primary">LOC114242732</name>
</gene>
<sequence>MRESKNKFKHFNCVKPLYGKMKTRIKSKNVTVLVDTEDNIVKNTLPDNLEAKIIEKTNDKKHKININKQKETLPNACEENTHDKNRECKFYIKVQNYNDCEDFVEIAKKVAYKKNVEEIDRLVTAKIPRMWLRLFPISKRPGESMSSVLVRYLISQLGLCSFLVLWTTLWIFVIQYYEGLNEMKVALGFQKEQNRLVIDLATELRQISLVSPKWKQAIMKRMDEQRRLTESANSNGAKLYTGQLWNLSGTFLFNIYNMAVFGIGAPLPQTLWGRLATVMYSVVATPTHIYLMKNWGTFAAVQVEKYVKSFNKTDDDSRKLYDKYNNKNNYDCSKLKVLITVICRCEALLLIAYYVLGIILFGLLRQKEQFVAVAFPWEFTTYGGLEEVAGTVRVLYGFYVEGAVILLAYCLSSLLQRTSTKLKHWAQKYRLFQTESPV</sequence>
<protein>
    <submittedName>
        <fullName evidence="3">Uncharacterized protein LOC114242732</fullName>
    </submittedName>
</protein>
<evidence type="ECO:0000256" key="1">
    <source>
        <dbReference type="SAM" id="Phobius"/>
    </source>
</evidence>
<name>A0A6J2JKJ2_BOMMA</name>
<feature type="transmembrane region" description="Helical" evidence="1">
    <location>
        <begin position="337"/>
        <end position="364"/>
    </location>
</feature>
<dbReference type="KEGG" id="bman:114242732"/>
<dbReference type="GeneID" id="114242732"/>
<feature type="transmembrane region" description="Helical" evidence="1">
    <location>
        <begin position="244"/>
        <end position="265"/>
    </location>
</feature>
<keyword evidence="2" id="KW-1185">Reference proteome</keyword>
<dbReference type="SUPFAM" id="SSF81324">
    <property type="entry name" value="Voltage-gated potassium channels"/>
    <property type="match status" value="1"/>
</dbReference>
<dbReference type="OrthoDB" id="6433782at2759"/>
<feature type="transmembrane region" description="Helical" evidence="1">
    <location>
        <begin position="394"/>
        <end position="415"/>
    </location>
</feature>
<accession>A0A6J2JKJ2</accession>
<proteinExistence type="predicted"/>
<evidence type="ECO:0000313" key="2">
    <source>
        <dbReference type="Proteomes" id="UP000504629"/>
    </source>
</evidence>
<dbReference type="Gene3D" id="1.10.287.70">
    <property type="match status" value="1"/>
</dbReference>
<keyword evidence="1" id="KW-0812">Transmembrane</keyword>
<dbReference type="Proteomes" id="UP000504629">
    <property type="component" value="Unplaced"/>
</dbReference>
<keyword evidence="1" id="KW-0472">Membrane</keyword>
<dbReference type="AlphaFoldDB" id="A0A6J2JKJ2"/>
<dbReference type="RefSeq" id="XP_028029798.1">
    <property type="nucleotide sequence ID" value="XM_028173997.1"/>
</dbReference>